<dbReference type="Proteomes" id="UP001060215">
    <property type="component" value="Chromosome 8"/>
</dbReference>
<evidence type="ECO:0000313" key="2">
    <source>
        <dbReference type="Proteomes" id="UP001060215"/>
    </source>
</evidence>
<evidence type="ECO:0000313" key="1">
    <source>
        <dbReference type="EMBL" id="KAI8000983.1"/>
    </source>
</evidence>
<gene>
    <name evidence="1" type="ORF">LOK49_LG09G02052</name>
</gene>
<keyword evidence="2" id="KW-1185">Reference proteome</keyword>
<name>A0ACC0GK57_9ERIC</name>
<proteinExistence type="predicted"/>
<protein>
    <submittedName>
        <fullName evidence="1">Phospholipase A1-II 4</fullName>
    </submittedName>
</protein>
<organism evidence="1 2">
    <name type="scientific">Camellia lanceoleosa</name>
    <dbReference type="NCBI Taxonomy" id="1840588"/>
    <lineage>
        <taxon>Eukaryota</taxon>
        <taxon>Viridiplantae</taxon>
        <taxon>Streptophyta</taxon>
        <taxon>Embryophyta</taxon>
        <taxon>Tracheophyta</taxon>
        <taxon>Spermatophyta</taxon>
        <taxon>Magnoliopsida</taxon>
        <taxon>eudicotyledons</taxon>
        <taxon>Gunneridae</taxon>
        <taxon>Pentapetalae</taxon>
        <taxon>asterids</taxon>
        <taxon>Ericales</taxon>
        <taxon>Theaceae</taxon>
        <taxon>Camellia</taxon>
    </lineage>
</organism>
<reference evidence="1 2" key="1">
    <citation type="journal article" date="2022" name="Plant J.">
        <title>Chromosome-level genome of Camellia lanceoleosa provides a valuable resource for understanding genome evolution and self-incompatibility.</title>
        <authorList>
            <person name="Gong W."/>
            <person name="Xiao S."/>
            <person name="Wang L."/>
            <person name="Liao Z."/>
            <person name="Chang Y."/>
            <person name="Mo W."/>
            <person name="Hu G."/>
            <person name="Li W."/>
            <person name="Zhao G."/>
            <person name="Zhu H."/>
            <person name="Hu X."/>
            <person name="Ji K."/>
            <person name="Xiang X."/>
            <person name="Song Q."/>
            <person name="Yuan D."/>
            <person name="Jin S."/>
            <person name="Zhang L."/>
        </authorList>
    </citation>
    <scope>NUCLEOTIDE SEQUENCE [LARGE SCALE GENOMIC DNA]</scope>
    <source>
        <strain evidence="1">SQ_2022a</strain>
    </source>
</reference>
<comment type="caution">
    <text evidence="1">The sequence shown here is derived from an EMBL/GenBank/DDBJ whole genome shotgun (WGS) entry which is preliminary data.</text>
</comment>
<dbReference type="EMBL" id="CM045765">
    <property type="protein sequence ID" value="KAI8000983.1"/>
    <property type="molecule type" value="Genomic_DNA"/>
</dbReference>
<sequence length="123" mass="13769">MDMACPVATFMFASPRVGDSDFKKVTSELKNLHILRIRNALDIVPKVPFIGYKNVGEKLAINTTKLEYLKHPGNLQSWHNLEAYLHGVAGTKGGFKLEVDREVALVNKSLDALKDEYLIPASW</sequence>
<accession>A0ACC0GK57</accession>